<evidence type="ECO:0000256" key="4">
    <source>
        <dbReference type="ARBA" id="ARBA00023157"/>
    </source>
</evidence>
<dbReference type="KEGG" id="alim:106512452"/>
<keyword evidence="3" id="KW-0732">Signal</keyword>
<gene>
    <name evidence="8" type="primary">LOC106512452</name>
</gene>
<keyword evidence="7" id="KW-1185">Reference proteome</keyword>
<feature type="non-terminal residue" evidence="8">
    <location>
        <position position="281"/>
    </location>
</feature>
<evidence type="ECO:0000313" key="8">
    <source>
        <dbReference type="RefSeq" id="XP_013856522.1"/>
    </source>
</evidence>
<evidence type="ECO:0000259" key="6">
    <source>
        <dbReference type="PROSITE" id="PS50923"/>
    </source>
</evidence>
<dbReference type="PANTHER" id="PTHR45785">
    <property type="entry name" value="COMPLEMENT FACTOR H-RELATED"/>
    <property type="match status" value="1"/>
</dbReference>
<dbReference type="CDD" id="cd00033">
    <property type="entry name" value="CCP"/>
    <property type="match status" value="2"/>
</dbReference>
<feature type="domain" description="Sushi" evidence="6">
    <location>
        <begin position="1"/>
        <end position="61"/>
    </location>
</feature>
<keyword evidence="2 5" id="KW-0768">Sushi</keyword>
<name>A0A2I4ALZ9_AUSLI</name>
<dbReference type="PROSITE" id="PS50923">
    <property type="entry name" value="SUSHI"/>
    <property type="match status" value="4"/>
</dbReference>
<proteinExistence type="predicted"/>
<protein>
    <submittedName>
        <fullName evidence="8">Coagulation factor XIII B chain</fullName>
    </submittedName>
</protein>
<dbReference type="SUPFAM" id="SSF57535">
    <property type="entry name" value="Complement control module/SCR domain"/>
    <property type="match status" value="4"/>
</dbReference>
<dbReference type="RefSeq" id="XP_013856522.1">
    <property type="nucleotide sequence ID" value="XM_014001068.1"/>
</dbReference>
<dbReference type="InterPro" id="IPR051503">
    <property type="entry name" value="ComplSys_Reg/VirEntry_Med"/>
</dbReference>
<evidence type="ECO:0000256" key="5">
    <source>
        <dbReference type="PROSITE-ProRule" id="PRU00302"/>
    </source>
</evidence>
<dbReference type="GeneID" id="106512452"/>
<evidence type="ECO:0000256" key="2">
    <source>
        <dbReference type="ARBA" id="ARBA00022659"/>
    </source>
</evidence>
<keyword evidence="4" id="KW-1015">Disulfide bond</keyword>
<evidence type="ECO:0000256" key="1">
    <source>
        <dbReference type="ARBA" id="ARBA00004328"/>
    </source>
</evidence>
<dbReference type="OrthoDB" id="10051774at2759"/>
<dbReference type="SMART" id="SM00032">
    <property type="entry name" value="CCP"/>
    <property type="match status" value="4"/>
</dbReference>
<accession>A0A2I4ALZ9</accession>
<dbReference type="InParanoid" id="A0A2I4ALZ9"/>
<dbReference type="AlphaFoldDB" id="A0A2I4ALZ9"/>
<evidence type="ECO:0000256" key="3">
    <source>
        <dbReference type="ARBA" id="ARBA00022729"/>
    </source>
</evidence>
<organism evidence="7 8">
    <name type="scientific">Austrofundulus limnaeus</name>
    <name type="common">Annual killifish</name>
    <dbReference type="NCBI Taxonomy" id="52670"/>
    <lineage>
        <taxon>Eukaryota</taxon>
        <taxon>Metazoa</taxon>
        <taxon>Chordata</taxon>
        <taxon>Craniata</taxon>
        <taxon>Vertebrata</taxon>
        <taxon>Euteleostomi</taxon>
        <taxon>Actinopterygii</taxon>
        <taxon>Neopterygii</taxon>
        <taxon>Teleostei</taxon>
        <taxon>Neoteleostei</taxon>
        <taxon>Acanthomorphata</taxon>
        <taxon>Ovalentaria</taxon>
        <taxon>Atherinomorphae</taxon>
        <taxon>Cyprinodontiformes</taxon>
        <taxon>Rivulidae</taxon>
        <taxon>Austrofundulus</taxon>
    </lineage>
</organism>
<dbReference type="Proteomes" id="UP000192220">
    <property type="component" value="Unplaced"/>
</dbReference>
<dbReference type="STRING" id="52670.A0A2I4ALZ9"/>
<feature type="domain" description="Sushi" evidence="6">
    <location>
        <begin position="62"/>
        <end position="124"/>
    </location>
</feature>
<comment type="caution">
    <text evidence="5">Lacks conserved residue(s) required for the propagation of feature annotation.</text>
</comment>
<dbReference type="InterPro" id="IPR000436">
    <property type="entry name" value="Sushi_SCR_CCP_dom"/>
</dbReference>
<comment type="subcellular location">
    <subcellularLocation>
        <location evidence="1">Virion</location>
    </subcellularLocation>
</comment>
<dbReference type="InterPro" id="IPR035976">
    <property type="entry name" value="Sushi/SCR/CCP_sf"/>
</dbReference>
<feature type="non-terminal residue" evidence="8">
    <location>
        <position position="1"/>
    </location>
</feature>
<feature type="domain" description="Sushi" evidence="6">
    <location>
        <begin position="125"/>
        <end position="184"/>
    </location>
</feature>
<dbReference type="Pfam" id="PF00084">
    <property type="entry name" value="Sushi"/>
    <property type="match status" value="3"/>
</dbReference>
<dbReference type="PANTHER" id="PTHR45785:SF2">
    <property type="entry name" value="COMPLEMENT FACTOR H-RELATED"/>
    <property type="match status" value="1"/>
</dbReference>
<sequence length="281" mass="31664">LSCDVPVIEHGSVLGGRQQYRENEVLNFKCDPSHKRTDDRQSRCMKVGTGAEWIPTPGCKLIQCVLTPLPGTTYRPPNRNLFLPREKLQVICGDRDYILDHKKTTAQVTCKEDGEWNINPVCLEVKCSNYLPNENLYQNVWTGENNKLGNTVRYSCRRNYRRPDGVTHATCTRDGWTPKPLCQSLSCQKPNLENAKITGGEKWSYKNGDEVTYRCLKGAQTSFTATCDQGTWTGNSGCSGVRPCTKPEIPNGFSVDPINNTLYYSCNEGYKLSTKGWWGET</sequence>
<dbReference type="Gene3D" id="2.10.70.10">
    <property type="entry name" value="Complement Module, domain 1"/>
    <property type="match status" value="4"/>
</dbReference>
<evidence type="ECO:0000313" key="7">
    <source>
        <dbReference type="Proteomes" id="UP000192220"/>
    </source>
</evidence>
<feature type="domain" description="Sushi" evidence="6">
    <location>
        <begin position="185"/>
        <end position="240"/>
    </location>
</feature>
<reference evidence="8" key="1">
    <citation type="submission" date="2025-08" db="UniProtKB">
        <authorList>
            <consortium name="RefSeq"/>
        </authorList>
    </citation>
    <scope>IDENTIFICATION</scope>
</reference>